<protein>
    <submittedName>
        <fullName evidence="2">Mycoredoxin</fullName>
        <ecNumber evidence="2">1.20.4.3</ecNumber>
    </submittedName>
</protein>
<evidence type="ECO:0000313" key="2">
    <source>
        <dbReference type="EMBL" id="CAA9346023.1"/>
    </source>
</evidence>
<sequence>GADHLQHAVVRLLPPADEAARPGGRGVRRGRHRGRPEGRRLRHERQRRQPDGAHGRVRRRLGDDEPEPRAGQGAARRL</sequence>
<organism evidence="2">
    <name type="scientific">uncultured Nocardioidaceae bacterium</name>
    <dbReference type="NCBI Taxonomy" id="253824"/>
    <lineage>
        <taxon>Bacteria</taxon>
        <taxon>Bacillati</taxon>
        <taxon>Actinomycetota</taxon>
        <taxon>Actinomycetes</taxon>
        <taxon>Propionibacteriales</taxon>
        <taxon>Nocardioidaceae</taxon>
        <taxon>environmental samples</taxon>
    </lineage>
</organism>
<name>A0A6J4LZF7_9ACTN</name>
<dbReference type="GO" id="GO:0016491">
    <property type="term" value="F:oxidoreductase activity"/>
    <property type="evidence" value="ECO:0007669"/>
    <property type="project" value="UniProtKB-KW"/>
</dbReference>
<evidence type="ECO:0000256" key="1">
    <source>
        <dbReference type="SAM" id="MobiDB-lite"/>
    </source>
</evidence>
<keyword evidence="2" id="KW-0560">Oxidoreductase</keyword>
<feature type="non-terminal residue" evidence="2">
    <location>
        <position position="78"/>
    </location>
</feature>
<feature type="compositionally biased region" description="Basic residues" evidence="1">
    <location>
        <begin position="26"/>
        <end position="46"/>
    </location>
</feature>
<dbReference type="EC" id="1.20.4.3" evidence="2"/>
<dbReference type="EMBL" id="CADCUH010000107">
    <property type="protein sequence ID" value="CAA9346023.1"/>
    <property type="molecule type" value="Genomic_DNA"/>
</dbReference>
<accession>A0A6J4LZF7</accession>
<gene>
    <name evidence="2" type="ORF">AVDCRST_MAG36-1646</name>
</gene>
<proteinExistence type="predicted"/>
<feature type="non-terminal residue" evidence="2">
    <location>
        <position position="1"/>
    </location>
</feature>
<feature type="region of interest" description="Disordered" evidence="1">
    <location>
        <begin position="11"/>
        <end position="78"/>
    </location>
</feature>
<reference evidence="2" key="1">
    <citation type="submission" date="2020-02" db="EMBL/GenBank/DDBJ databases">
        <authorList>
            <person name="Meier V. D."/>
        </authorList>
    </citation>
    <scope>NUCLEOTIDE SEQUENCE</scope>
    <source>
        <strain evidence="2">AVDCRST_MAG36</strain>
    </source>
</reference>
<dbReference type="AlphaFoldDB" id="A0A6J4LZF7"/>